<evidence type="ECO:0000313" key="2">
    <source>
        <dbReference type="Proteomes" id="UP000352698"/>
    </source>
</evidence>
<dbReference type="EMBL" id="CABEEP010000001">
    <property type="protein sequence ID" value="VTQ70492.1"/>
    <property type="molecule type" value="Genomic_DNA"/>
</dbReference>
<dbReference type="AlphaFoldDB" id="A0A1V8X794"/>
<protein>
    <submittedName>
        <fullName evidence="1">Uncharacterized protein</fullName>
    </submittedName>
</protein>
<name>A0A1V8X794_ENTHR</name>
<comment type="caution">
    <text evidence="1">The sequence shown here is derived from an EMBL/GenBank/DDBJ whole genome shotgun (WGS) entry which is preliminary data.</text>
</comment>
<proteinExistence type="predicted"/>
<sequence length="105" mass="12232">MIEEYFKEVGITLVELPIELVDDRPVYGGYLKELPVINATGESRKIMHQKLASMYQAYREQLLTDMEIEKEKTMNLSTEELLRYYDGETFDGFAIFSNDNEDHLG</sequence>
<gene>
    <name evidence="1" type="ORF">NCTC12204_02627</name>
</gene>
<dbReference type="Proteomes" id="UP000352698">
    <property type="component" value="Unassembled WGS sequence"/>
</dbReference>
<reference evidence="1 2" key="1">
    <citation type="submission" date="2019-05" db="EMBL/GenBank/DDBJ databases">
        <authorList>
            <consortium name="Pathogen Informatics"/>
        </authorList>
    </citation>
    <scope>NUCLEOTIDE SEQUENCE [LARGE SCALE GENOMIC DNA]</scope>
    <source>
        <strain evidence="1 2">NCTC12204</strain>
    </source>
</reference>
<organism evidence="1 2">
    <name type="scientific">Enterococcus hirae</name>
    <dbReference type="NCBI Taxonomy" id="1354"/>
    <lineage>
        <taxon>Bacteria</taxon>
        <taxon>Bacillati</taxon>
        <taxon>Bacillota</taxon>
        <taxon>Bacilli</taxon>
        <taxon>Lactobacillales</taxon>
        <taxon>Enterococcaceae</taxon>
        <taxon>Enterococcus</taxon>
    </lineage>
</organism>
<dbReference type="STRING" id="1354.A6P53_12350"/>
<dbReference type="RefSeq" id="WP_010737260.1">
    <property type="nucleotide sequence ID" value="NZ_AP027299.1"/>
</dbReference>
<evidence type="ECO:0000313" key="1">
    <source>
        <dbReference type="EMBL" id="VTQ70492.1"/>
    </source>
</evidence>
<accession>A0A1V8X794</accession>